<dbReference type="SMART" id="SM00276">
    <property type="entry name" value="GLECT"/>
    <property type="match status" value="2"/>
</dbReference>
<dbReference type="FunCoup" id="H3BC10">
    <property type="interactions" value="470"/>
</dbReference>
<protein>
    <recommendedName>
        <fullName evidence="3">Galectin</fullName>
    </recommendedName>
</protein>
<keyword evidence="6" id="KW-1185">Reference proteome</keyword>
<gene>
    <name evidence="5" type="primary">LGALS8</name>
</gene>
<dbReference type="PANTHER" id="PTHR11346">
    <property type="entry name" value="GALECTIN"/>
    <property type="match status" value="1"/>
</dbReference>
<dbReference type="EMBL" id="AFYH01020973">
    <property type="status" value="NOT_ANNOTATED_CDS"/>
    <property type="molecule type" value="Genomic_DNA"/>
</dbReference>
<reference evidence="6" key="1">
    <citation type="submission" date="2011-08" db="EMBL/GenBank/DDBJ databases">
        <title>The draft genome of Latimeria chalumnae.</title>
        <authorList>
            <person name="Di Palma F."/>
            <person name="Alfoldi J."/>
            <person name="Johnson J."/>
            <person name="Berlin A."/>
            <person name="Gnerre S."/>
            <person name="Jaffe D."/>
            <person name="MacCallum I."/>
            <person name="Young S."/>
            <person name="Walker B.J."/>
            <person name="Lander E."/>
            <person name="Lindblad-Toh K."/>
        </authorList>
    </citation>
    <scope>NUCLEOTIDE SEQUENCE [LARGE SCALE GENOMIC DNA]</scope>
    <source>
        <strain evidence="6">Wild caught</strain>
    </source>
</reference>
<dbReference type="eggNOG" id="KOG3587">
    <property type="taxonomic scope" value="Eukaryota"/>
</dbReference>
<dbReference type="STRING" id="7897.ENSLACP00000019431"/>
<dbReference type="InterPro" id="IPR044156">
    <property type="entry name" value="Galectin-like"/>
</dbReference>
<dbReference type="FunFam" id="2.60.120.200:FF:000023">
    <property type="entry name" value="Galectin"/>
    <property type="match status" value="1"/>
</dbReference>
<dbReference type="Pfam" id="PF00337">
    <property type="entry name" value="Gal-bind_lectin"/>
    <property type="match status" value="2"/>
</dbReference>
<reference evidence="5" key="3">
    <citation type="submission" date="2025-09" db="UniProtKB">
        <authorList>
            <consortium name="Ensembl"/>
        </authorList>
    </citation>
    <scope>IDENTIFICATION</scope>
</reference>
<dbReference type="PROSITE" id="PS51304">
    <property type="entry name" value="GALECTIN"/>
    <property type="match status" value="2"/>
</dbReference>
<organism evidence="5 6">
    <name type="scientific">Latimeria chalumnae</name>
    <name type="common">Coelacanth</name>
    <dbReference type="NCBI Taxonomy" id="7897"/>
    <lineage>
        <taxon>Eukaryota</taxon>
        <taxon>Metazoa</taxon>
        <taxon>Chordata</taxon>
        <taxon>Craniata</taxon>
        <taxon>Vertebrata</taxon>
        <taxon>Euteleostomi</taxon>
        <taxon>Coelacanthiformes</taxon>
        <taxon>Coelacanthidae</taxon>
        <taxon>Latimeria</taxon>
    </lineage>
</organism>
<evidence type="ECO:0000313" key="6">
    <source>
        <dbReference type="Proteomes" id="UP000008672"/>
    </source>
</evidence>
<evidence type="ECO:0000259" key="4">
    <source>
        <dbReference type="PROSITE" id="PS51304"/>
    </source>
</evidence>
<dbReference type="GO" id="GO:0030246">
    <property type="term" value="F:carbohydrate binding"/>
    <property type="evidence" value="ECO:0007669"/>
    <property type="project" value="UniProtKB-UniRule"/>
</dbReference>
<reference evidence="5" key="2">
    <citation type="submission" date="2025-08" db="UniProtKB">
        <authorList>
            <consortium name="Ensembl"/>
        </authorList>
    </citation>
    <scope>IDENTIFICATION</scope>
</reference>
<dbReference type="AlphaFoldDB" id="H3BC10"/>
<dbReference type="Proteomes" id="UP000008672">
    <property type="component" value="Unassembled WGS sequence"/>
</dbReference>
<keyword evidence="1 3" id="KW-0430">Lectin</keyword>
<evidence type="ECO:0000256" key="2">
    <source>
        <dbReference type="ARBA" id="ARBA00022737"/>
    </source>
</evidence>
<evidence type="ECO:0000256" key="1">
    <source>
        <dbReference type="ARBA" id="ARBA00022734"/>
    </source>
</evidence>
<dbReference type="GO" id="GO:0005737">
    <property type="term" value="C:cytoplasm"/>
    <property type="evidence" value="ECO:0007669"/>
    <property type="project" value="TreeGrafter"/>
</dbReference>
<dbReference type="InterPro" id="IPR001079">
    <property type="entry name" value="Galectin_CRD"/>
</dbReference>
<dbReference type="Ensembl" id="ENSLACT00000019567.1">
    <property type="protein sequence ID" value="ENSLACP00000019431.1"/>
    <property type="gene ID" value="ENSLACG00000017091.2"/>
</dbReference>
<feature type="domain" description="Galectin" evidence="4">
    <location>
        <begin position="18"/>
        <end position="151"/>
    </location>
</feature>
<keyword evidence="2" id="KW-0677">Repeat</keyword>
<dbReference type="EMBL" id="AFYH01020972">
    <property type="status" value="NOT_ANNOTATED_CDS"/>
    <property type="molecule type" value="Genomic_DNA"/>
</dbReference>
<proteinExistence type="predicted"/>
<dbReference type="CDD" id="cd00070">
    <property type="entry name" value="GLECT"/>
    <property type="match status" value="2"/>
</dbReference>
<dbReference type="GeneTree" id="ENSGT00940000155727"/>
<dbReference type="EMBL" id="AFYH01020971">
    <property type="status" value="NOT_ANNOTATED_CDS"/>
    <property type="molecule type" value="Genomic_DNA"/>
</dbReference>
<dbReference type="SUPFAM" id="SSF49899">
    <property type="entry name" value="Concanavalin A-like lectins/glucanases"/>
    <property type="match status" value="2"/>
</dbReference>
<dbReference type="FunFam" id="2.60.120.200:FF:000124">
    <property type="entry name" value="Galectin-4"/>
    <property type="match status" value="1"/>
</dbReference>
<evidence type="ECO:0000313" key="5">
    <source>
        <dbReference type="Ensembl" id="ENSLACP00000019431.1"/>
    </source>
</evidence>
<sequence length="356" mass="40406">MAAAKSLREIVYNPVIPYTGTLLGGLHNEDIIIIHGSVPSDADRFQVDFQCGNSVKPRADVAFHFNPRFRRSGCIVCNTLQGEKWGHEEITYEMPFKKGESFEIHFLVLKHMFRVAVNKKHLLEYSHRIDLNRVDTLGVYGKVQVQAMGIIPAPSERFGQMSEQQFCVMSKRALISPSFPLMLHCLGRFLCLGGGEQHLKSRLCDKFLMVFNVPYLTLSNFVVVPYLGSLNDGLRPGKTIVLKGEVSKNANYFTINLKSTESNDIALHLNPRIKTQELVRNSLLHESWGEEEKSVPNFPFTPGVYFEIIIHCDASQYKVAVNGVHMLDYKHRFKDLGKINLVEIDGDIQILDVILW</sequence>
<evidence type="ECO:0000256" key="3">
    <source>
        <dbReference type="RuleBase" id="RU102079"/>
    </source>
</evidence>
<feature type="domain" description="Galectin" evidence="4">
    <location>
        <begin position="226"/>
        <end position="356"/>
    </location>
</feature>
<dbReference type="Gene3D" id="2.60.120.200">
    <property type="match status" value="2"/>
</dbReference>
<dbReference type="InterPro" id="IPR013320">
    <property type="entry name" value="ConA-like_dom_sf"/>
</dbReference>
<dbReference type="PANTHER" id="PTHR11346:SF22">
    <property type="entry name" value="GALECTIN-8"/>
    <property type="match status" value="1"/>
</dbReference>
<name>H3BC10_LATCH</name>
<dbReference type="SMART" id="SM00908">
    <property type="entry name" value="Gal-bind_lectin"/>
    <property type="match status" value="2"/>
</dbReference>
<accession>H3BC10</accession>
<dbReference type="InParanoid" id="H3BC10"/>
<dbReference type="EMBL" id="AFYH01020970">
    <property type="status" value="NOT_ANNOTATED_CDS"/>
    <property type="molecule type" value="Genomic_DNA"/>
</dbReference>
<dbReference type="Bgee" id="ENSLACG00000017091">
    <property type="expression patterns" value="Expressed in chordate pharynx and 6 other cell types or tissues"/>
</dbReference>